<feature type="compositionally biased region" description="Polar residues" evidence="1">
    <location>
        <begin position="63"/>
        <end position="93"/>
    </location>
</feature>
<gene>
    <name evidence="2" type="ORF">Dda_3859</name>
</gene>
<comment type="caution">
    <text evidence="2">The sequence shown here is derived from an EMBL/GenBank/DDBJ whole genome shotgun (WGS) entry which is preliminary data.</text>
</comment>
<dbReference type="EMBL" id="JAQGDS010000004">
    <property type="protein sequence ID" value="KAJ6261191.1"/>
    <property type="molecule type" value="Genomic_DNA"/>
</dbReference>
<accession>A0AAD6NIW5</accession>
<evidence type="ECO:0000313" key="2">
    <source>
        <dbReference type="EMBL" id="KAJ6261191.1"/>
    </source>
</evidence>
<dbReference type="Proteomes" id="UP001221413">
    <property type="component" value="Unassembled WGS sequence"/>
</dbReference>
<proteinExistence type="predicted"/>
<dbReference type="AlphaFoldDB" id="A0AAD6NIW5"/>
<name>A0AAD6NIW5_DREDA</name>
<feature type="region of interest" description="Disordered" evidence="1">
    <location>
        <begin position="430"/>
        <end position="465"/>
    </location>
</feature>
<sequence>MVSTRRGKDPVVMLNDAGQLVAQPSNQSVETHIVVARRDKQKPAAIEDPNTPAKRGRGRPRAQTKNQTEGRTGTGTQPHTTLQGGRAPTTTNVETEDTEDQEDEEAEDQEDEETEDQEDQEYEETEDEEILRQRMDYKSFLSELSDRAQVYQESLERSWDNNEAQRDSIERRMRVLDGVIEDDANELDTHSNYAQVYSHHEHLRRLAHRAPEIHPGDPFPGPLSIDFDPDDPRVNALFKGEGETRKTIEIIKDNLAYLRSAQKPVDRLAQVARKIFCGITKWQTRLEHDCQFLERLIQHELDVRDNYLRQRLEQRDNLRLERLPNVTERERKRRTYHAQREAYLAARKITGVELPPQPSRKRARKASISASPELRRKRSRYLNLDVDSEPRGHQPGRSQAPIEITSDDDGERQVPDTGAIEVPVTPTQRVFLPNFGDHTPGRTRRYEQTKSGDVNAEGTQKGKGVLRHSRAWTERDNTALDHAMRDIYHYPGRWLDIKQKYGQPGQPLAHWTASELRDRAKEIKAKLEPFHDELPGHWQNVHLW</sequence>
<reference evidence="2" key="1">
    <citation type="submission" date="2023-01" db="EMBL/GenBank/DDBJ databases">
        <title>The chitinases involved in constricting ring structure development in the nematode-trapping fungus Drechslerella dactyloides.</title>
        <authorList>
            <person name="Wang R."/>
            <person name="Zhang L."/>
            <person name="Tang P."/>
            <person name="Li S."/>
            <person name="Liang L."/>
        </authorList>
    </citation>
    <scope>NUCLEOTIDE SEQUENCE</scope>
    <source>
        <strain evidence="2">YMF1.00031</strain>
    </source>
</reference>
<feature type="region of interest" description="Disordered" evidence="1">
    <location>
        <begin position="352"/>
        <end position="413"/>
    </location>
</feature>
<protein>
    <submittedName>
        <fullName evidence="2">Uncharacterized protein</fullName>
    </submittedName>
</protein>
<evidence type="ECO:0000256" key="1">
    <source>
        <dbReference type="SAM" id="MobiDB-lite"/>
    </source>
</evidence>
<feature type="compositionally biased region" description="Acidic residues" evidence="1">
    <location>
        <begin position="94"/>
        <end position="129"/>
    </location>
</feature>
<feature type="region of interest" description="Disordered" evidence="1">
    <location>
        <begin position="18"/>
        <end position="131"/>
    </location>
</feature>
<evidence type="ECO:0000313" key="3">
    <source>
        <dbReference type="Proteomes" id="UP001221413"/>
    </source>
</evidence>
<organism evidence="2 3">
    <name type="scientific">Drechslerella dactyloides</name>
    <name type="common">Nematode-trapping fungus</name>
    <name type="synonym">Arthrobotrys dactyloides</name>
    <dbReference type="NCBI Taxonomy" id="74499"/>
    <lineage>
        <taxon>Eukaryota</taxon>
        <taxon>Fungi</taxon>
        <taxon>Dikarya</taxon>
        <taxon>Ascomycota</taxon>
        <taxon>Pezizomycotina</taxon>
        <taxon>Orbiliomycetes</taxon>
        <taxon>Orbiliales</taxon>
        <taxon>Orbiliaceae</taxon>
        <taxon>Drechslerella</taxon>
    </lineage>
</organism>
<keyword evidence="3" id="KW-1185">Reference proteome</keyword>